<reference evidence="1" key="1">
    <citation type="submission" date="2022-09" db="EMBL/GenBank/DDBJ databases">
        <title>Intensive care unit water sources are persistently colonized with multi-drug resistant bacteria and are the site of extensive horizontal gene transfer of antibiotic resistance genes.</title>
        <authorList>
            <person name="Diorio-Toth L."/>
        </authorList>
    </citation>
    <scope>NUCLEOTIDE SEQUENCE</scope>
    <source>
        <strain evidence="1">GD03947</strain>
    </source>
</reference>
<protein>
    <submittedName>
        <fullName evidence="1">Uncharacterized protein</fullName>
    </submittedName>
</protein>
<accession>A0AA42PCH1</accession>
<sequence>MKSPNQPSPPNSNMQFQLNLETLEVLMELNALLQWFGLPLVQSQAAIAMWEDNILTKEDPDTGHPLHYLPVSMLPNFIDQILDQLSAESRAQAILFRDRSHALSAVIPIAAMLKLSKKPEDGGIDPDYVLHNASPLKPSQGIASANTTQGALS</sequence>
<name>A0AA42PCH1_STUST</name>
<organism evidence="1 2">
    <name type="scientific">Stutzerimonas stutzeri</name>
    <name type="common">Pseudomonas stutzeri</name>
    <dbReference type="NCBI Taxonomy" id="316"/>
    <lineage>
        <taxon>Bacteria</taxon>
        <taxon>Pseudomonadati</taxon>
        <taxon>Pseudomonadota</taxon>
        <taxon>Gammaproteobacteria</taxon>
        <taxon>Pseudomonadales</taxon>
        <taxon>Pseudomonadaceae</taxon>
        <taxon>Stutzerimonas</taxon>
    </lineage>
</organism>
<comment type="caution">
    <text evidence="1">The sequence shown here is derived from an EMBL/GenBank/DDBJ whole genome shotgun (WGS) entry which is preliminary data.</text>
</comment>
<gene>
    <name evidence="1" type="ORF">N5C32_22355</name>
</gene>
<dbReference type="Proteomes" id="UP001158500">
    <property type="component" value="Unassembled WGS sequence"/>
</dbReference>
<dbReference type="AlphaFoldDB" id="A0AA42PCH1"/>
<dbReference type="EMBL" id="JAOCAE010000030">
    <property type="protein sequence ID" value="MDH1238779.1"/>
    <property type="molecule type" value="Genomic_DNA"/>
</dbReference>
<proteinExistence type="predicted"/>
<evidence type="ECO:0000313" key="2">
    <source>
        <dbReference type="Proteomes" id="UP001158500"/>
    </source>
</evidence>
<evidence type="ECO:0000313" key="1">
    <source>
        <dbReference type="EMBL" id="MDH1238779.1"/>
    </source>
</evidence>
<dbReference type="RefSeq" id="WP_042927496.1">
    <property type="nucleotide sequence ID" value="NZ_CAJFAG010000009.1"/>
</dbReference>